<dbReference type="GO" id="GO:0005524">
    <property type="term" value="F:ATP binding"/>
    <property type="evidence" value="ECO:0007669"/>
    <property type="project" value="UniProtKB-KW"/>
</dbReference>
<comment type="pathway">
    <text evidence="1 6">Purine metabolism; IMP biosynthesis via de novo pathway; 5-amino-1-(5-phospho-D-ribosyl)imidazole-4-carboxamide from 5-amino-1-(5-phospho-D-ribosyl)imidazole-4-carboxylate: step 1/2.</text>
</comment>
<dbReference type="SUPFAM" id="SSF56104">
    <property type="entry name" value="SAICAR synthase-like"/>
    <property type="match status" value="1"/>
</dbReference>
<dbReference type="UniPathway" id="UPA00074">
    <property type="reaction ID" value="UER00131"/>
</dbReference>
<comment type="similarity">
    <text evidence="6">Belongs to the SAICAR synthetase family.</text>
</comment>
<reference evidence="8 9" key="1">
    <citation type="journal article" date="2013" name="PLoS ONE">
        <title>Assembly-driven community genomics of a hypersaline microbial ecosystem.</title>
        <authorList>
            <person name="Podell S."/>
            <person name="Ugalde J.A."/>
            <person name="Narasingarao P."/>
            <person name="Banfield J.F."/>
            <person name="Heidelberg K.B."/>
            <person name="Allen E.E."/>
        </authorList>
    </citation>
    <scope>NUCLEOTIDE SEQUENCE [LARGE SCALE GENOMIC DNA]</scope>
    <source>
        <strain evidence="9">J07HQW1</strain>
    </source>
</reference>
<dbReference type="NCBIfam" id="NF010566">
    <property type="entry name" value="PRK13959.1-4"/>
    <property type="match status" value="1"/>
</dbReference>
<evidence type="ECO:0000256" key="2">
    <source>
        <dbReference type="ARBA" id="ARBA00022598"/>
    </source>
</evidence>
<dbReference type="Proteomes" id="UP000030649">
    <property type="component" value="Unassembled WGS sequence"/>
</dbReference>
<name>U1PHY9_9EURY</name>
<dbReference type="GO" id="GO:0005737">
    <property type="term" value="C:cytoplasm"/>
    <property type="evidence" value="ECO:0007669"/>
    <property type="project" value="TreeGrafter"/>
</dbReference>
<evidence type="ECO:0000256" key="3">
    <source>
        <dbReference type="ARBA" id="ARBA00022741"/>
    </source>
</evidence>
<dbReference type="Gene3D" id="3.30.470.20">
    <property type="entry name" value="ATP-grasp fold, B domain"/>
    <property type="match status" value="1"/>
</dbReference>
<dbReference type="GO" id="GO:0006189">
    <property type="term" value="P:'de novo' IMP biosynthetic process"/>
    <property type="evidence" value="ECO:0007669"/>
    <property type="project" value="UniProtKB-UniRule"/>
</dbReference>
<sequence>MTSVKEFRIETEPTATSYGHGRFVFTDQYSVFDWGAMPDQIPQKGASLCTMGAYNFELLEQNGISTHYLGVVRPSRTETTAMDTQSLDESEHVTTDSCSLDACSTAPTEMAIKLTQVPALPYDDGVYNYESYHEAGGQNYLIPLEIVFRNTVPIGSSLRHRKSPQECGIDADEWPSNPLELPEPIIEFSTKYEEQDRYLDREEAEQIAGAASVDRLEELALSVNRILTREAKKRGFVHEDGKIECLYRDGKMIVADVVGTFDENRFAYNDQEVSKEVIRQRYKQIDAEWVSAVNDAKRRANTREIADWRGHCNRSPTSLARPVIETISDLYTAGTNTYTDTQWFDAPSMEVAIENVQELSGN</sequence>
<keyword evidence="5 6" id="KW-0067">ATP-binding</keyword>
<dbReference type="PANTHER" id="PTHR43700:SF1">
    <property type="entry name" value="PHOSPHORIBOSYLAMINOIMIDAZOLE-SUCCINOCARBOXAMIDE SYNTHASE"/>
    <property type="match status" value="1"/>
</dbReference>
<feature type="domain" description="SAICAR synthetase/ADE2 N-terminal" evidence="7">
    <location>
        <begin position="22"/>
        <end position="293"/>
    </location>
</feature>
<dbReference type="AlphaFoldDB" id="U1PHY9"/>
<dbReference type="Pfam" id="PF01259">
    <property type="entry name" value="SAICAR_synt"/>
    <property type="match status" value="1"/>
</dbReference>
<keyword evidence="4 6" id="KW-0658">Purine biosynthesis</keyword>
<dbReference type="HOGENOM" id="CLU_045637_1_0_2"/>
<dbReference type="CDD" id="cd01414">
    <property type="entry name" value="SAICAR_synt_Sc"/>
    <property type="match status" value="1"/>
</dbReference>
<gene>
    <name evidence="6" type="primary">purC</name>
    <name evidence="8" type="ORF">J07HQW1_03318</name>
</gene>
<evidence type="ECO:0000259" key="7">
    <source>
        <dbReference type="Pfam" id="PF01259"/>
    </source>
</evidence>
<keyword evidence="2 6" id="KW-0436">Ligase</keyword>
<dbReference type="Gene3D" id="3.30.200.20">
    <property type="entry name" value="Phosphorylase Kinase, domain 1"/>
    <property type="match status" value="1"/>
</dbReference>
<dbReference type="EMBL" id="KE356560">
    <property type="protein sequence ID" value="ERG93257.1"/>
    <property type="molecule type" value="Genomic_DNA"/>
</dbReference>
<comment type="catalytic activity">
    <reaction evidence="6">
        <text>5-amino-1-(5-phospho-D-ribosyl)imidazole-4-carboxylate + L-aspartate + ATP = (2S)-2-[5-amino-1-(5-phospho-beta-D-ribosyl)imidazole-4-carboxamido]succinate + ADP + phosphate + 2 H(+)</text>
        <dbReference type="Rhea" id="RHEA:22628"/>
        <dbReference type="ChEBI" id="CHEBI:15378"/>
        <dbReference type="ChEBI" id="CHEBI:29991"/>
        <dbReference type="ChEBI" id="CHEBI:30616"/>
        <dbReference type="ChEBI" id="CHEBI:43474"/>
        <dbReference type="ChEBI" id="CHEBI:58443"/>
        <dbReference type="ChEBI" id="CHEBI:77657"/>
        <dbReference type="ChEBI" id="CHEBI:456216"/>
        <dbReference type="EC" id="6.3.2.6"/>
    </reaction>
</comment>
<evidence type="ECO:0000256" key="5">
    <source>
        <dbReference type="ARBA" id="ARBA00022840"/>
    </source>
</evidence>
<accession>U1PHY9</accession>
<proteinExistence type="inferred from homology"/>
<dbReference type="HAMAP" id="MF_00137">
    <property type="entry name" value="SAICAR_synth"/>
    <property type="match status" value="1"/>
</dbReference>
<dbReference type="GO" id="GO:0004639">
    <property type="term" value="F:phosphoribosylaminoimidazolesuccinocarboxamide synthase activity"/>
    <property type="evidence" value="ECO:0007669"/>
    <property type="project" value="UniProtKB-UniRule"/>
</dbReference>
<dbReference type="PANTHER" id="PTHR43700">
    <property type="entry name" value="PHOSPHORIBOSYLAMINOIMIDAZOLE-SUCCINOCARBOXAMIDE SYNTHASE"/>
    <property type="match status" value="1"/>
</dbReference>
<evidence type="ECO:0000313" key="9">
    <source>
        <dbReference type="Proteomes" id="UP000030649"/>
    </source>
</evidence>
<evidence type="ECO:0000256" key="1">
    <source>
        <dbReference type="ARBA" id="ARBA00004672"/>
    </source>
</evidence>
<evidence type="ECO:0000256" key="4">
    <source>
        <dbReference type="ARBA" id="ARBA00022755"/>
    </source>
</evidence>
<dbReference type="InterPro" id="IPR028923">
    <property type="entry name" value="SAICAR_synt/ADE2_N"/>
</dbReference>
<organism evidence="8 9">
    <name type="scientific">Haloquadratum walsbyi J07HQW1</name>
    <dbReference type="NCBI Taxonomy" id="1238424"/>
    <lineage>
        <taxon>Archaea</taxon>
        <taxon>Methanobacteriati</taxon>
        <taxon>Methanobacteriota</taxon>
        <taxon>Stenosarchaea group</taxon>
        <taxon>Halobacteria</taxon>
        <taxon>Halobacteriales</taxon>
        <taxon>Haloferacaceae</taxon>
        <taxon>Haloquadratum</taxon>
    </lineage>
</organism>
<dbReference type="EC" id="6.3.2.6" evidence="6"/>
<protein>
    <recommendedName>
        <fullName evidence="6">Phosphoribosylaminoimidazole-succinocarboxamide synthase</fullName>
        <ecNumber evidence="6">6.3.2.6</ecNumber>
    </recommendedName>
    <alternativeName>
        <fullName evidence="6">SAICAR synthetase</fullName>
    </alternativeName>
</protein>
<evidence type="ECO:0000313" key="8">
    <source>
        <dbReference type="EMBL" id="ERG93257.1"/>
    </source>
</evidence>
<evidence type="ECO:0000256" key="6">
    <source>
        <dbReference type="HAMAP-Rule" id="MF_00137"/>
    </source>
</evidence>
<dbReference type="STRING" id="1238424.J07HQW1_03318"/>
<keyword evidence="3 6" id="KW-0547">Nucleotide-binding</keyword>